<feature type="compositionally biased region" description="Polar residues" evidence="1">
    <location>
        <begin position="8"/>
        <end position="18"/>
    </location>
</feature>
<evidence type="ECO:0000256" key="1">
    <source>
        <dbReference type="SAM" id="MobiDB-lite"/>
    </source>
</evidence>
<dbReference type="RefSeq" id="WP_184085385.1">
    <property type="nucleotide sequence ID" value="NZ_JACIJF010000002.1"/>
</dbReference>
<reference evidence="2 3" key="1">
    <citation type="submission" date="2020-08" db="EMBL/GenBank/DDBJ databases">
        <title>Genomic Encyclopedia of Type Strains, Phase IV (KMG-IV): sequencing the most valuable type-strain genomes for metagenomic binning, comparative biology and taxonomic classification.</title>
        <authorList>
            <person name="Goeker M."/>
        </authorList>
    </citation>
    <scope>NUCLEOTIDE SEQUENCE [LARGE SCALE GENOMIC DNA]</scope>
    <source>
        <strain evidence="2 3">DSM 26736</strain>
    </source>
</reference>
<feature type="region of interest" description="Disordered" evidence="1">
    <location>
        <begin position="1"/>
        <end position="32"/>
    </location>
</feature>
<gene>
    <name evidence="2" type="ORF">FHT02_001156</name>
</gene>
<dbReference type="AlphaFoldDB" id="A0A840YAQ6"/>
<dbReference type="Proteomes" id="UP000527143">
    <property type="component" value="Unassembled WGS sequence"/>
</dbReference>
<protein>
    <submittedName>
        <fullName evidence="2">Uncharacterized protein</fullName>
    </submittedName>
</protein>
<name>A0A840YAQ6_9SPHN</name>
<evidence type="ECO:0000313" key="3">
    <source>
        <dbReference type="Proteomes" id="UP000527143"/>
    </source>
</evidence>
<sequence length="177" mass="19583">MTLPVKTESPSLVDTSTIPGWGVDADPRNDPTYPMRDQTQDHGLTRHWDRPPIQHPDVEILQSIEHIRQPAVVGTSTPPSGLSGVLRRTAFRWSESNWIHWLMLMGADRINVVEGVVADLAHARLPNIPGEMGIRSELAYNKRGFTKKVAVVAGVSLAISLLARGRRARKREDGTQG</sequence>
<evidence type="ECO:0000313" key="2">
    <source>
        <dbReference type="EMBL" id="MBB5709934.1"/>
    </source>
</evidence>
<comment type="caution">
    <text evidence="2">The sequence shown here is derived from an EMBL/GenBank/DDBJ whole genome shotgun (WGS) entry which is preliminary data.</text>
</comment>
<proteinExistence type="predicted"/>
<keyword evidence="3" id="KW-1185">Reference proteome</keyword>
<accession>A0A840YAQ6</accession>
<organism evidence="2 3">
    <name type="scientific">Sphingomonas xinjiangensis</name>
    <dbReference type="NCBI Taxonomy" id="643568"/>
    <lineage>
        <taxon>Bacteria</taxon>
        <taxon>Pseudomonadati</taxon>
        <taxon>Pseudomonadota</taxon>
        <taxon>Alphaproteobacteria</taxon>
        <taxon>Sphingomonadales</taxon>
        <taxon>Sphingomonadaceae</taxon>
        <taxon>Sphingomonas</taxon>
    </lineage>
</organism>
<dbReference type="EMBL" id="JACIJF010000002">
    <property type="protein sequence ID" value="MBB5709934.1"/>
    <property type="molecule type" value="Genomic_DNA"/>
</dbReference>